<comment type="caution">
    <text evidence="2">The sequence shown here is derived from an EMBL/GenBank/DDBJ whole genome shotgun (WGS) entry which is preliminary data.</text>
</comment>
<keyword evidence="3" id="KW-1185">Reference proteome</keyword>
<evidence type="ECO:0000313" key="2">
    <source>
        <dbReference type="EMBL" id="GBL73466.1"/>
    </source>
</evidence>
<name>A0A4Y2A2I5_ARAVE</name>
<dbReference type="AlphaFoldDB" id="A0A4Y2A2I5"/>
<feature type="compositionally biased region" description="Polar residues" evidence="1">
    <location>
        <begin position="96"/>
        <end position="105"/>
    </location>
</feature>
<proteinExistence type="predicted"/>
<sequence>MLEEAMVNLKMKRNCNSSRRRLDDRLQNMRHLSQDVCIPSNEREPTSSDGCFAESNLSCESENKENSSITIDSQHANTSGRRWQKRNKKNEKKSRANTSLSKRAH</sequence>
<organism evidence="2 3">
    <name type="scientific">Araneus ventricosus</name>
    <name type="common">Orbweaver spider</name>
    <name type="synonym">Epeira ventricosa</name>
    <dbReference type="NCBI Taxonomy" id="182803"/>
    <lineage>
        <taxon>Eukaryota</taxon>
        <taxon>Metazoa</taxon>
        <taxon>Ecdysozoa</taxon>
        <taxon>Arthropoda</taxon>
        <taxon>Chelicerata</taxon>
        <taxon>Arachnida</taxon>
        <taxon>Araneae</taxon>
        <taxon>Araneomorphae</taxon>
        <taxon>Entelegynae</taxon>
        <taxon>Araneoidea</taxon>
        <taxon>Araneidae</taxon>
        <taxon>Araneus</taxon>
    </lineage>
</organism>
<gene>
    <name evidence="2" type="ORF">AVEN_159464_1</name>
</gene>
<feature type="region of interest" description="Disordered" evidence="1">
    <location>
        <begin position="60"/>
        <end position="105"/>
    </location>
</feature>
<evidence type="ECO:0000256" key="1">
    <source>
        <dbReference type="SAM" id="MobiDB-lite"/>
    </source>
</evidence>
<accession>A0A4Y2A2I5</accession>
<dbReference type="Proteomes" id="UP000499080">
    <property type="component" value="Unassembled WGS sequence"/>
</dbReference>
<dbReference type="EMBL" id="BGPR01000003">
    <property type="protein sequence ID" value="GBL73466.1"/>
    <property type="molecule type" value="Genomic_DNA"/>
</dbReference>
<reference evidence="2 3" key="1">
    <citation type="journal article" date="2019" name="Sci. Rep.">
        <title>Orb-weaving spider Araneus ventricosus genome elucidates the spidroin gene catalogue.</title>
        <authorList>
            <person name="Kono N."/>
            <person name="Nakamura H."/>
            <person name="Ohtoshi R."/>
            <person name="Moran D.A.P."/>
            <person name="Shinohara A."/>
            <person name="Yoshida Y."/>
            <person name="Fujiwara M."/>
            <person name="Mori M."/>
            <person name="Tomita M."/>
            <person name="Arakawa K."/>
        </authorList>
    </citation>
    <scope>NUCLEOTIDE SEQUENCE [LARGE SCALE GENOMIC DNA]</scope>
</reference>
<feature type="region of interest" description="Disordered" evidence="1">
    <location>
        <begin position="1"/>
        <end position="27"/>
    </location>
</feature>
<protein>
    <submittedName>
        <fullName evidence="2">Uncharacterized protein</fullName>
    </submittedName>
</protein>
<evidence type="ECO:0000313" key="3">
    <source>
        <dbReference type="Proteomes" id="UP000499080"/>
    </source>
</evidence>
<feature type="compositionally biased region" description="Basic residues" evidence="1">
    <location>
        <begin position="82"/>
        <end position="92"/>
    </location>
</feature>
<feature type="compositionally biased region" description="Polar residues" evidence="1">
    <location>
        <begin position="60"/>
        <end position="81"/>
    </location>
</feature>